<reference evidence="3" key="1">
    <citation type="submission" date="2020-11" db="EMBL/GenBank/DDBJ databases">
        <authorList>
            <person name="Konstantinou D."/>
            <person name="Gkelis S."/>
            <person name="Popin R."/>
            <person name="Fewer D."/>
            <person name="Sivonen K."/>
        </authorList>
    </citation>
    <scope>NUCLEOTIDE SEQUENCE</scope>
    <source>
        <strain evidence="3">TAU-MAC 1115</strain>
    </source>
</reference>
<gene>
    <name evidence="3" type="ORF">IXB50_10050</name>
</gene>
<dbReference type="RefSeq" id="WP_215608837.1">
    <property type="nucleotide sequence ID" value="NZ_JADOES010000016.1"/>
</dbReference>
<evidence type="ECO:0000313" key="3">
    <source>
        <dbReference type="EMBL" id="MBT9315767.1"/>
    </source>
</evidence>
<dbReference type="SMART" id="SM00912">
    <property type="entry name" value="Haemagg_act"/>
    <property type="match status" value="1"/>
</dbReference>
<keyword evidence="4" id="KW-1185">Reference proteome</keyword>
<dbReference type="Pfam" id="PF05860">
    <property type="entry name" value="TPS"/>
    <property type="match status" value="1"/>
</dbReference>
<feature type="signal peptide" evidence="1">
    <location>
        <begin position="1"/>
        <end position="43"/>
    </location>
</feature>
<protein>
    <submittedName>
        <fullName evidence="3">Filamentous hemagglutinin N-terminal domain-containing protein</fullName>
    </submittedName>
</protein>
<reference evidence="3" key="2">
    <citation type="journal article" date="2021" name="Mar. Drugs">
        <title>Genome Reduction and Secondary Metabolism of the Marine Sponge-Associated Cyanobacterium Leptothoe.</title>
        <authorList>
            <person name="Konstantinou D."/>
            <person name="Popin R.V."/>
            <person name="Fewer D.P."/>
            <person name="Sivonen K."/>
            <person name="Gkelis S."/>
        </authorList>
    </citation>
    <scope>NUCLEOTIDE SEQUENCE</scope>
    <source>
        <strain evidence="3">TAU-MAC 1115</strain>
    </source>
</reference>
<dbReference type="Gene3D" id="2.160.20.10">
    <property type="entry name" value="Single-stranded right-handed beta-helix, Pectin lyase-like"/>
    <property type="match status" value="2"/>
</dbReference>
<feature type="domain" description="Filamentous haemagglutinin FhaB/tRNA nuclease CdiA-like TPS" evidence="2">
    <location>
        <begin position="52"/>
        <end position="162"/>
    </location>
</feature>
<dbReference type="InterPro" id="IPR008638">
    <property type="entry name" value="FhaB/CdiA-like_TPS"/>
</dbReference>
<dbReference type="NCBIfam" id="TIGR01901">
    <property type="entry name" value="adhes_NPXG"/>
    <property type="match status" value="1"/>
</dbReference>
<name>A0A947DEW0_9CYAN</name>
<keyword evidence="1" id="KW-0732">Signal</keyword>
<sequence length="884" mass="91137">MSWLYEFDVFRVARPMKCCCLSNLCLYSLASSIVLVASAVAHAQILPDSSLGGTPSTIRTEIGSGRLLIEGGADRGSSLFHSFQEFNIAPGDNAYFINPVDIELILTRVTGNNPSNLLGTFGVLGEADVFFINPNGIVFGPQSSLDMGGSFVASTAEAIGLGDGGTFSAVAPETPPLLVVNVPTGLQFGGQLAPILYQAQRASRSRGLRTQPGRTIALLGGGLDFQGAFLSALKGRIELASIGSAGQVEVTPNNQSWSFDYSDISTFGDLSAILSFFDVSILPQTLSVNPNLTERGITLQASDISLGRSTLFNSQTQTDLTAGDIVVNARQLTMNDGSSLNARAFATTTNDIRGNAGNITINASESVVVEGGIDFGFFSFPTLISTSSNGETIGFFSGIPNGISFGEGGDININTQQLLVTKGAGITASGLSVGDSGDINILATESIIVDDRISATNPNNPTIILTETRGSGAGGNLRLDTGLLRVSNSAEISASSIGEGPGGDILINADTVEVVGNAEVQAGSAVFNPVSVIGTVTFGEGEAGVININAQRLRLESGGSITLSAFPGSSGNGGELRVNASEEVVIDGVSKEGSASGLFANTLGSGDAGTVFVETDELRIDNQGRISASTVSNVAQSSGGVDLKLDRLFLDNGSQILVETFAQEGSRANITVSDFDVILLRNGSLITAEAINSANGGNIRLVSDDGFVVAPLAEDSDIIARSNLGDGGEIEIVAQSIFGLEERVAIPDNGTNDIDASSRFGQAGTVRLNELATNPNQEAANLPDTTGVPQISQRCNATGVSSFVATGRGGAPPETAMAGLLWETFEDVDAPALSDQIEAVPANVNALTEAQGWAVNAFGQVVLTTDGVDALPYAIASTPLCTYP</sequence>
<evidence type="ECO:0000256" key="1">
    <source>
        <dbReference type="SAM" id="SignalP"/>
    </source>
</evidence>
<dbReference type="Proteomes" id="UP000717364">
    <property type="component" value="Unassembled WGS sequence"/>
</dbReference>
<organism evidence="3 4">
    <name type="scientific">Leptothoe spongobia TAU-MAC 1115</name>
    <dbReference type="NCBI Taxonomy" id="1967444"/>
    <lineage>
        <taxon>Bacteria</taxon>
        <taxon>Bacillati</taxon>
        <taxon>Cyanobacteriota</taxon>
        <taxon>Cyanophyceae</taxon>
        <taxon>Nodosilineales</taxon>
        <taxon>Cymatolegaceae</taxon>
        <taxon>Leptothoe</taxon>
        <taxon>Leptothoe spongobia</taxon>
    </lineage>
</organism>
<evidence type="ECO:0000313" key="4">
    <source>
        <dbReference type="Proteomes" id="UP000717364"/>
    </source>
</evidence>
<evidence type="ECO:0000259" key="2">
    <source>
        <dbReference type="SMART" id="SM00912"/>
    </source>
</evidence>
<dbReference type="AlphaFoldDB" id="A0A947DEW0"/>
<accession>A0A947DEW0</accession>
<dbReference type="SUPFAM" id="SSF51126">
    <property type="entry name" value="Pectin lyase-like"/>
    <property type="match status" value="3"/>
</dbReference>
<dbReference type="EMBL" id="JADOES010000016">
    <property type="protein sequence ID" value="MBT9315767.1"/>
    <property type="molecule type" value="Genomic_DNA"/>
</dbReference>
<dbReference type="InterPro" id="IPR011050">
    <property type="entry name" value="Pectin_lyase_fold/virulence"/>
</dbReference>
<dbReference type="InterPro" id="IPR012334">
    <property type="entry name" value="Pectin_lyas_fold"/>
</dbReference>
<comment type="caution">
    <text evidence="3">The sequence shown here is derived from an EMBL/GenBank/DDBJ whole genome shotgun (WGS) entry which is preliminary data.</text>
</comment>
<proteinExistence type="predicted"/>
<feature type="chain" id="PRO_5037336574" evidence="1">
    <location>
        <begin position="44"/>
        <end position="884"/>
    </location>
</feature>